<dbReference type="InterPro" id="IPR003804">
    <property type="entry name" value="Lactate_perm"/>
</dbReference>
<feature type="transmembrane region" description="Helical" evidence="8">
    <location>
        <begin position="112"/>
        <end position="139"/>
    </location>
</feature>
<feature type="transmembrane region" description="Helical" evidence="8">
    <location>
        <begin position="146"/>
        <end position="166"/>
    </location>
</feature>
<evidence type="ECO:0000256" key="8">
    <source>
        <dbReference type="RuleBase" id="RU365092"/>
    </source>
</evidence>
<keyword evidence="7 8" id="KW-0472">Membrane</keyword>
<comment type="subcellular location">
    <subcellularLocation>
        <location evidence="8">Cell inner membrane</location>
        <topology evidence="8">Multi-pass membrane protein</topology>
    </subcellularLocation>
    <subcellularLocation>
        <location evidence="1">Cell membrane</location>
        <topology evidence="1">Multi-pass membrane protein</topology>
    </subcellularLocation>
</comment>
<keyword evidence="6 8" id="KW-1133">Transmembrane helix</keyword>
<keyword evidence="10" id="KW-1185">Reference proteome</keyword>
<evidence type="ECO:0000256" key="7">
    <source>
        <dbReference type="ARBA" id="ARBA00023136"/>
    </source>
</evidence>
<evidence type="ECO:0000313" key="9">
    <source>
        <dbReference type="EMBL" id="RUO35882.1"/>
    </source>
</evidence>
<evidence type="ECO:0000256" key="2">
    <source>
        <dbReference type="ARBA" id="ARBA00010100"/>
    </source>
</evidence>
<evidence type="ECO:0000313" key="10">
    <source>
        <dbReference type="Proteomes" id="UP000288405"/>
    </source>
</evidence>
<feature type="transmembrane region" description="Helical" evidence="8">
    <location>
        <begin position="337"/>
        <end position="358"/>
    </location>
</feature>
<dbReference type="RefSeq" id="WP_126776264.1">
    <property type="nucleotide sequence ID" value="NZ_PIPM01000002.1"/>
</dbReference>
<feature type="transmembrane region" description="Helical" evidence="8">
    <location>
        <begin position="412"/>
        <end position="437"/>
    </location>
</feature>
<organism evidence="9 10">
    <name type="scientific">Aliidiomarina sanyensis</name>
    <dbReference type="NCBI Taxonomy" id="1249555"/>
    <lineage>
        <taxon>Bacteria</taxon>
        <taxon>Pseudomonadati</taxon>
        <taxon>Pseudomonadota</taxon>
        <taxon>Gammaproteobacteria</taxon>
        <taxon>Alteromonadales</taxon>
        <taxon>Idiomarinaceae</taxon>
        <taxon>Aliidiomarina</taxon>
    </lineage>
</organism>
<feature type="transmembrane region" description="Helical" evidence="8">
    <location>
        <begin position="292"/>
        <end position="312"/>
    </location>
</feature>
<feature type="transmembrane region" description="Helical" evidence="8">
    <location>
        <begin position="255"/>
        <end position="272"/>
    </location>
</feature>
<keyword evidence="3 8" id="KW-0813">Transport</keyword>
<dbReference type="Pfam" id="PF02652">
    <property type="entry name" value="Lactate_perm"/>
    <property type="match status" value="1"/>
</dbReference>
<evidence type="ECO:0000256" key="5">
    <source>
        <dbReference type="ARBA" id="ARBA00022692"/>
    </source>
</evidence>
<feature type="transmembrane region" description="Helical" evidence="8">
    <location>
        <begin position="31"/>
        <end position="50"/>
    </location>
</feature>
<feature type="transmembrane region" description="Helical" evidence="8">
    <location>
        <begin position="186"/>
        <end position="210"/>
    </location>
</feature>
<reference evidence="9 10" key="1">
    <citation type="journal article" date="2011" name="Front. Microbiol.">
        <title>Genomic signatures of strain selection and enhancement in Bacillus atrophaeus var. globigii, a historical biowarfare simulant.</title>
        <authorList>
            <person name="Gibbons H.S."/>
            <person name="Broomall S.M."/>
            <person name="McNew L.A."/>
            <person name="Daligault H."/>
            <person name="Chapman C."/>
            <person name="Bruce D."/>
            <person name="Karavis M."/>
            <person name="Krepps M."/>
            <person name="McGregor P.A."/>
            <person name="Hong C."/>
            <person name="Park K.H."/>
            <person name="Akmal A."/>
            <person name="Feldman A."/>
            <person name="Lin J.S."/>
            <person name="Chang W.E."/>
            <person name="Higgs B.W."/>
            <person name="Demirev P."/>
            <person name="Lindquist J."/>
            <person name="Liem A."/>
            <person name="Fochler E."/>
            <person name="Read T.D."/>
            <person name="Tapia R."/>
            <person name="Johnson S."/>
            <person name="Bishop-Lilly K.A."/>
            <person name="Detter C."/>
            <person name="Han C."/>
            <person name="Sozhamannan S."/>
            <person name="Rosenzweig C.N."/>
            <person name="Skowronski E.W."/>
        </authorList>
    </citation>
    <scope>NUCLEOTIDE SEQUENCE [LARGE SCALE GENOMIC DNA]</scope>
    <source>
        <strain evidence="9 10">GYP-17</strain>
    </source>
</reference>
<protein>
    <recommendedName>
        <fullName evidence="8">L-lactate permease</fullName>
    </recommendedName>
</protein>
<gene>
    <name evidence="9" type="ORF">CWE11_03795</name>
</gene>
<feature type="transmembrane region" description="Helical" evidence="8">
    <location>
        <begin position="370"/>
        <end position="392"/>
    </location>
</feature>
<feature type="transmembrane region" description="Helical" evidence="8">
    <location>
        <begin position="62"/>
        <end position="85"/>
    </location>
</feature>
<evidence type="ECO:0000256" key="4">
    <source>
        <dbReference type="ARBA" id="ARBA00022475"/>
    </source>
</evidence>
<evidence type="ECO:0000256" key="3">
    <source>
        <dbReference type="ARBA" id="ARBA00022448"/>
    </source>
</evidence>
<comment type="function">
    <text evidence="8">Uptake of L-lactate across the membrane. Can also transport D-lactate and glycolate.</text>
</comment>
<dbReference type="PANTHER" id="PTHR30003">
    <property type="entry name" value="L-LACTATE PERMEASE"/>
    <property type="match status" value="1"/>
</dbReference>
<dbReference type="EMBL" id="PIPM01000002">
    <property type="protein sequence ID" value="RUO35882.1"/>
    <property type="molecule type" value="Genomic_DNA"/>
</dbReference>
<dbReference type="OrthoDB" id="9761056at2"/>
<dbReference type="GO" id="GO:0005886">
    <property type="term" value="C:plasma membrane"/>
    <property type="evidence" value="ECO:0007669"/>
    <property type="project" value="UniProtKB-SubCell"/>
</dbReference>
<keyword evidence="5 8" id="KW-0812">Transmembrane</keyword>
<feature type="transmembrane region" description="Helical" evidence="8">
    <location>
        <begin position="7"/>
        <end position="25"/>
    </location>
</feature>
<comment type="similarity">
    <text evidence="2 8">Belongs to the lactate permease family.</text>
</comment>
<name>A0A432WQ09_9GAMM</name>
<dbReference type="GO" id="GO:0015295">
    <property type="term" value="F:solute:proton symporter activity"/>
    <property type="evidence" value="ECO:0007669"/>
    <property type="project" value="TreeGrafter"/>
</dbReference>
<comment type="caution">
    <text evidence="9">The sequence shown here is derived from an EMBL/GenBank/DDBJ whole genome shotgun (WGS) entry which is preliminary data.</text>
</comment>
<dbReference type="PANTHER" id="PTHR30003:SF0">
    <property type="entry name" value="GLYCOLATE PERMEASE GLCA-RELATED"/>
    <property type="match status" value="1"/>
</dbReference>
<keyword evidence="4" id="KW-1003">Cell membrane</keyword>
<evidence type="ECO:0000256" key="1">
    <source>
        <dbReference type="ARBA" id="ARBA00004651"/>
    </source>
</evidence>
<evidence type="ECO:0000256" key="6">
    <source>
        <dbReference type="ARBA" id="ARBA00022989"/>
    </source>
</evidence>
<feature type="transmembrane region" description="Helical" evidence="8">
    <location>
        <begin position="493"/>
        <end position="515"/>
    </location>
</feature>
<dbReference type="GO" id="GO:0015129">
    <property type="term" value="F:lactate transmembrane transporter activity"/>
    <property type="evidence" value="ECO:0007669"/>
    <property type="project" value="UniProtKB-UniRule"/>
</dbReference>
<dbReference type="Proteomes" id="UP000288405">
    <property type="component" value="Unassembled WGS sequence"/>
</dbReference>
<sequence length="516" mass="54919">MMDLTPLLITLPFLAILIGMIGLRWTALKAGFVAVCITIPILIGVLGNNIAEFTSRMAPGAFLEAAFMSGSILWIIFGALCIYHAQEKQGATLVIRNALARLHPNPRVSALFIAWFFSLFMEGAAGFGTSAALTAPFLVSAGYRPVLAVVLALWGHSLGVVFGAVGTPVLTQAMLVSFTDLALSQAAIPSMILPTLTLGAILSIGCFAFARSSGNQAPHSRPPMGIIIFFGILAAVAFLVPAALIGLFLGPELPTLLGAVLGAIIFTVVVRYRQRGGFLNAPQASSIDPKGLLLALAPYLVLIALVLMTRLIPDVKHLVQHARIGFHWYHYQSSIQIFYHPGTLLFVSFLLGATIQRVPFNSLNFAVRQSLLKILSVLGALFVMLFLSRILLHGGAIDVLSREAIKLSGITWPFWVAWFGALGTFITGSATASNILFSEFQRTAALNGGYPIAPLLGAQSVGAAVGNMVCPHNIIAAGATVQLNGQEGEVMRYTLPVALLLCCLVGISALLWIHLL</sequence>
<keyword evidence="8" id="KW-0997">Cell inner membrane</keyword>
<feature type="transmembrane region" description="Helical" evidence="8">
    <location>
        <begin position="222"/>
        <end position="249"/>
    </location>
</feature>
<dbReference type="AlphaFoldDB" id="A0A432WQ09"/>
<accession>A0A432WQ09</accession>
<proteinExistence type="inferred from homology"/>